<dbReference type="EMBL" id="QGMZ01000039">
    <property type="protein sequence ID" value="PWR70797.1"/>
    <property type="molecule type" value="Genomic_DNA"/>
</dbReference>
<dbReference type="GeneID" id="97608201"/>
<keyword evidence="1" id="KW-0472">Membrane</keyword>
<dbReference type="Proteomes" id="UP000245934">
    <property type="component" value="Unassembled WGS sequence"/>
</dbReference>
<accession>A0A2V2N3L7</accession>
<dbReference type="OrthoDB" id="117992at2157"/>
<sequence>MRETSVNQLIRTIFRYILLVGLISGFTFADNNLVSNTTLSDYESDEISILLSLLQKIGFDFSYGNDGETIFSMVDKSLTQIISSLASGNVEGFMDIPIIKETLAFANMTVEDVVIDPDV</sequence>
<dbReference type="RefSeq" id="WP_109941931.1">
    <property type="nucleotide sequence ID" value="NZ_CP176366.1"/>
</dbReference>
<gene>
    <name evidence="2" type="ORF">DLD82_15000</name>
</gene>
<comment type="caution">
    <text evidence="2">The sequence shown here is derived from an EMBL/GenBank/DDBJ whole genome shotgun (WGS) entry which is preliminary data.</text>
</comment>
<evidence type="ECO:0000313" key="2">
    <source>
        <dbReference type="EMBL" id="PWR70797.1"/>
    </source>
</evidence>
<name>A0A2V2N3L7_9EURY</name>
<keyword evidence="1" id="KW-0812">Transmembrane</keyword>
<dbReference type="AlphaFoldDB" id="A0A2V2N3L7"/>
<proteinExistence type="predicted"/>
<protein>
    <submittedName>
        <fullName evidence="2">Uncharacterized protein</fullName>
    </submittedName>
</protein>
<evidence type="ECO:0000256" key="1">
    <source>
        <dbReference type="SAM" id="Phobius"/>
    </source>
</evidence>
<evidence type="ECO:0000313" key="3">
    <source>
        <dbReference type="Proteomes" id="UP000245934"/>
    </source>
</evidence>
<keyword evidence="1" id="KW-1133">Transmembrane helix</keyword>
<reference evidence="2 3" key="1">
    <citation type="submission" date="2018-05" db="EMBL/GenBank/DDBJ databases">
        <title>Draft genome of Methanospirillum stamsii Pt1.</title>
        <authorList>
            <person name="Dueholm M.S."/>
            <person name="Nielsen P.H."/>
            <person name="Bakmann L.F."/>
            <person name="Otzen D.E."/>
        </authorList>
    </citation>
    <scope>NUCLEOTIDE SEQUENCE [LARGE SCALE GENOMIC DNA]</scope>
    <source>
        <strain evidence="2 3">Pt1</strain>
    </source>
</reference>
<organism evidence="2 3">
    <name type="scientific">Methanospirillum stamsii</name>
    <dbReference type="NCBI Taxonomy" id="1277351"/>
    <lineage>
        <taxon>Archaea</taxon>
        <taxon>Methanobacteriati</taxon>
        <taxon>Methanobacteriota</taxon>
        <taxon>Stenosarchaea group</taxon>
        <taxon>Methanomicrobia</taxon>
        <taxon>Methanomicrobiales</taxon>
        <taxon>Methanospirillaceae</taxon>
        <taxon>Methanospirillum</taxon>
    </lineage>
</organism>
<keyword evidence="3" id="KW-1185">Reference proteome</keyword>
<feature type="transmembrane region" description="Helical" evidence="1">
    <location>
        <begin position="12"/>
        <end position="29"/>
    </location>
</feature>